<dbReference type="FunCoup" id="A0A165GVG6">
    <property type="interactions" value="73"/>
</dbReference>
<feature type="transmembrane region" description="Helical" evidence="6">
    <location>
        <begin position="216"/>
        <end position="235"/>
    </location>
</feature>
<dbReference type="GO" id="GO:0016020">
    <property type="term" value="C:membrane"/>
    <property type="evidence" value="ECO:0007669"/>
    <property type="project" value="UniProtKB-SubCell"/>
</dbReference>
<dbReference type="STRING" id="1353952.A0A165GVG6"/>
<dbReference type="EMBL" id="KV423950">
    <property type="protein sequence ID" value="KZT58537.1"/>
    <property type="molecule type" value="Genomic_DNA"/>
</dbReference>
<comment type="subcellular location">
    <subcellularLocation>
        <location evidence="1">Membrane</location>
        <topology evidence="1">Multi-pass membrane protein</topology>
    </subcellularLocation>
</comment>
<evidence type="ECO:0000256" key="3">
    <source>
        <dbReference type="ARBA" id="ARBA00022692"/>
    </source>
</evidence>
<evidence type="ECO:0000256" key="4">
    <source>
        <dbReference type="ARBA" id="ARBA00022989"/>
    </source>
</evidence>
<dbReference type="Proteomes" id="UP000076842">
    <property type="component" value="Unassembled WGS sequence"/>
</dbReference>
<feature type="transmembrane region" description="Helical" evidence="6">
    <location>
        <begin position="154"/>
        <end position="174"/>
    </location>
</feature>
<dbReference type="InterPro" id="IPR000326">
    <property type="entry name" value="PAP2/HPO"/>
</dbReference>
<protein>
    <submittedName>
        <fullName evidence="8">PAP2-domain-containing protein</fullName>
    </submittedName>
</protein>
<dbReference type="SMART" id="SM00014">
    <property type="entry name" value="acidPPc"/>
    <property type="match status" value="1"/>
</dbReference>
<keyword evidence="3 6" id="KW-0812">Transmembrane</keyword>
<dbReference type="SUPFAM" id="SSF48317">
    <property type="entry name" value="Acid phosphatase/Vanadium-dependent haloperoxidase"/>
    <property type="match status" value="1"/>
</dbReference>
<feature type="transmembrane region" description="Helical" evidence="6">
    <location>
        <begin position="85"/>
        <end position="105"/>
    </location>
</feature>
<accession>A0A165GVG6</accession>
<dbReference type="InParanoid" id="A0A165GVG6"/>
<gene>
    <name evidence="8" type="ORF">CALCODRAFT_409586</name>
</gene>
<keyword evidence="5 6" id="KW-0472">Membrane</keyword>
<evidence type="ECO:0000256" key="5">
    <source>
        <dbReference type="ARBA" id="ARBA00023136"/>
    </source>
</evidence>
<dbReference type="GO" id="GO:0046839">
    <property type="term" value="P:phospholipid dephosphorylation"/>
    <property type="evidence" value="ECO:0007669"/>
    <property type="project" value="TreeGrafter"/>
</dbReference>
<evidence type="ECO:0000313" key="8">
    <source>
        <dbReference type="EMBL" id="KZT58537.1"/>
    </source>
</evidence>
<keyword evidence="4 6" id="KW-1133">Transmembrane helix</keyword>
<dbReference type="PANTHER" id="PTHR10165">
    <property type="entry name" value="LIPID PHOSPHATE PHOSPHATASE"/>
    <property type="match status" value="1"/>
</dbReference>
<sequence length="253" mass="27895">LVRSYAPDYAITLLLLLLFALLTHRTGFQQHFSLSDTSIQHTYTPHERVPFWAAVLLAALAPFLAILLIGGLWERSLYDVHAATLGLLLALSLTTVLTNICKLTVGRPRPDLLARCLLPPGTQNGGPPSYGLVSPALCTQPDAHILSDGFKSFFSGHSSFAFAGLGFLSFYLAAKIRLWDRRGYAVKPWIVGAPLVAAALVAISRVMDYRHHWEDVVVGSAVGWLMSWFVYRLYYPPLTSPHASKPYAPRIPP</sequence>
<name>A0A165GVG6_9BASI</name>
<feature type="domain" description="Phosphatidic acid phosphatase type 2/haloperoxidase" evidence="7">
    <location>
        <begin position="85"/>
        <end position="231"/>
    </location>
</feature>
<dbReference type="CDD" id="cd03390">
    <property type="entry name" value="PAP2_containing_1_like"/>
    <property type="match status" value="1"/>
</dbReference>
<feature type="non-terminal residue" evidence="8">
    <location>
        <position position="1"/>
    </location>
</feature>
<dbReference type="PANTHER" id="PTHR10165:SF35">
    <property type="entry name" value="RE23632P"/>
    <property type="match status" value="1"/>
</dbReference>
<evidence type="ECO:0000313" key="9">
    <source>
        <dbReference type="Proteomes" id="UP000076842"/>
    </source>
</evidence>
<dbReference type="Gene3D" id="1.20.144.10">
    <property type="entry name" value="Phosphatidic acid phosphatase type 2/haloperoxidase"/>
    <property type="match status" value="1"/>
</dbReference>
<feature type="transmembrane region" description="Helical" evidence="6">
    <location>
        <begin position="49"/>
        <end position="73"/>
    </location>
</feature>
<keyword evidence="9" id="KW-1185">Reference proteome</keyword>
<dbReference type="GO" id="GO:0008195">
    <property type="term" value="F:phosphatidate phosphatase activity"/>
    <property type="evidence" value="ECO:0007669"/>
    <property type="project" value="TreeGrafter"/>
</dbReference>
<evidence type="ECO:0000256" key="2">
    <source>
        <dbReference type="ARBA" id="ARBA00008816"/>
    </source>
</evidence>
<feature type="non-terminal residue" evidence="8">
    <location>
        <position position="253"/>
    </location>
</feature>
<feature type="transmembrane region" description="Helical" evidence="6">
    <location>
        <begin position="186"/>
        <end position="204"/>
    </location>
</feature>
<evidence type="ECO:0000256" key="6">
    <source>
        <dbReference type="SAM" id="Phobius"/>
    </source>
</evidence>
<dbReference type="InterPro" id="IPR043216">
    <property type="entry name" value="PAP-like"/>
</dbReference>
<evidence type="ECO:0000259" key="7">
    <source>
        <dbReference type="SMART" id="SM00014"/>
    </source>
</evidence>
<proteinExistence type="inferred from homology"/>
<evidence type="ECO:0000256" key="1">
    <source>
        <dbReference type="ARBA" id="ARBA00004141"/>
    </source>
</evidence>
<organism evidence="8 9">
    <name type="scientific">Calocera cornea HHB12733</name>
    <dbReference type="NCBI Taxonomy" id="1353952"/>
    <lineage>
        <taxon>Eukaryota</taxon>
        <taxon>Fungi</taxon>
        <taxon>Dikarya</taxon>
        <taxon>Basidiomycota</taxon>
        <taxon>Agaricomycotina</taxon>
        <taxon>Dacrymycetes</taxon>
        <taxon>Dacrymycetales</taxon>
        <taxon>Dacrymycetaceae</taxon>
        <taxon>Calocera</taxon>
    </lineage>
</organism>
<dbReference type="GO" id="GO:0006644">
    <property type="term" value="P:phospholipid metabolic process"/>
    <property type="evidence" value="ECO:0007669"/>
    <property type="project" value="InterPro"/>
</dbReference>
<dbReference type="OrthoDB" id="8907274at2759"/>
<reference evidence="8 9" key="1">
    <citation type="journal article" date="2016" name="Mol. Biol. Evol.">
        <title>Comparative Genomics of Early-Diverging Mushroom-Forming Fungi Provides Insights into the Origins of Lignocellulose Decay Capabilities.</title>
        <authorList>
            <person name="Nagy L.G."/>
            <person name="Riley R."/>
            <person name="Tritt A."/>
            <person name="Adam C."/>
            <person name="Daum C."/>
            <person name="Floudas D."/>
            <person name="Sun H."/>
            <person name="Yadav J.S."/>
            <person name="Pangilinan J."/>
            <person name="Larsson K.H."/>
            <person name="Matsuura K."/>
            <person name="Barry K."/>
            <person name="Labutti K."/>
            <person name="Kuo R."/>
            <person name="Ohm R.A."/>
            <person name="Bhattacharya S.S."/>
            <person name="Shirouzu T."/>
            <person name="Yoshinaga Y."/>
            <person name="Martin F.M."/>
            <person name="Grigoriev I.V."/>
            <person name="Hibbett D.S."/>
        </authorList>
    </citation>
    <scope>NUCLEOTIDE SEQUENCE [LARGE SCALE GENOMIC DNA]</scope>
    <source>
        <strain evidence="8 9">HHB12733</strain>
    </source>
</reference>
<comment type="similarity">
    <text evidence="2">Belongs to the PA-phosphatase related phosphoesterase family.</text>
</comment>
<dbReference type="Pfam" id="PF01569">
    <property type="entry name" value="PAP2"/>
    <property type="match status" value="1"/>
</dbReference>
<dbReference type="InterPro" id="IPR036938">
    <property type="entry name" value="PAP2/HPO_sf"/>
</dbReference>
<dbReference type="AlphaFoldDB" id="A0A165GVG6"/>